<dbReference type="InterPro" id="IPR019756">
    <property type="entry name" value="Pept_S26A_signal_pept_1_Ser-AS"/>
</dbReference>
<name>A0A1M6WHJ3_9FIRM</name>
<dbReference type="PROSITE" id="PS00501">
    <property type="entry name" value="SPASE_I_1"/>
    <property type="match status" value="1"/>
</dbReference>
<keyword evidence="1" id="KW-0645">Protease</keyword>
<dbReference type="AlphaFoldDB" id="A0A1M6WHJ3"/>
<evidence type="ECO:0000256" key="1">
    <source>
        <dbReference type="ARBA" id="ARBA00022670"/>
    </source>
</evidence>
<proteinExistence type="predicted"/>
<dbReference type="STRING" id="1121421.SAMN02745123_03638"/>
<dbReference type="GO" id="GO:0016020">
    <property type="term" value="C:membrane"/>
    <property type="evidence" value="ECO:0007669"/>
    <property type="project" value="InterPro"/>
</dbReference>
<evidence type="ECO:0000256" key="2">
    <source>
        <dbReference type="ARBA" id="ARBA00022801"/>
    </source>
</evidence>
<feature type="domain" description="Peptidase S26" evidence="3">
    <location>
        <begin position="4"/>
        <end position="61"/>
    </location>
</feature>
<sequence>MDKLYQVRGSSMMPTLDNGDVIEIVSDQWQNGDIVVARVGSRNVAKRVVGDKLVGDNIKVSAIFKLCDAVILGRIEKKLHCPTNDHLLQSAEAITSNKLRVVSVDGNYNWSAYDVDVNTG</sequence>
<reference evidence="5" key="1">
    <citation type="submission" date="2016-11" db="EMBL/GenBank/DDBJ databases">
        <authorList>
            <person name="Varghese N."/>
            <person name="Submissions S."/>
        </authorList>
    </citation>
    <scope>NUCLEOTIDE SEQUENCE [LARGE SCALE GENOMIC DNA]</scope>
    <source>
        <strain evidence="5">DSM 10349</strain>
    </source>
</reference>
<dbReference type="InterPro" id="IPR036286">
    <property type="entry name" value="LexA/Signal_pep-like_sf"/>
</dbReference>
<dbReference type="InterPro" id="IPR019533">
    <property type="entry name" value="Peptidase_S26"/>
</dbReference>
<dbReference type="Gene3D" id="2.10.109.10">
    <property type="entry name" value="Umud Fragment, subunit A"/>
    <property type="match status" value="1"/>
</dbReference>
<feature type="non-terminal residue" evidence="4">
    <location>
        <position position="120"/>
    </location>
</feature>
<gene>
    <name evidence="4" type="ORF">SAMN02745123_03638</name>
</gene>
<dbReference type="GO" id="GO:0004252">
    <property type="term" value="F:serine-type endopeptidase activity"/>
    <property type="evidence" value="ECO:0007669"/>
    <property type="project" value="InterPro"/>
</dbReference>
<dbReference type="RefSeq" id="WP_175549068.1">
    <property type="nucleotide sequence ID" value="NZ_FRAR01000030.1"/>
</dbReference>
<dbReference type="GO" id="GO:0006465">
    <property type="term" value="P:signal peptide processing"/>
    <property type="evidence" value="ECO:0007669"/>
    <property type="project" value="InterPro"/>
</dbReference>
<evidence type="ECO:0000259" key="3">
    <source>
        <dbReference type="Pfam" id="PF10502"/>
    </source>
</evidence>
<evidence type="ECO:0000313" key="5">
    <source>
        <dbReference type="Proteomes" id="UP000183997"/>
    </source>
</evidence>
<dbReference type="EMBL" id="FRAR01000030">
    <property type="protein sequence ID" value="SHK93158.1"/>
    <property type="molecule type" value="Genomic_DNA"/>
</dbReference>
<protein>
    <submittedName>
        <fullName evidence="4">Peptidase S24-like</fullName>
    </submittedName>
</protein>
<organism evidence="4 5">
    <name type="scientific">Desulforamulus aeronauticus DSM 10349</name>
    <dbReference type="NCBI Taxonomy" id="1121421"/>
    <lineage>
        <taxon>Bacteria</taxon>
        <taxon>Bacillati</taxon>
        <taxon>Bacillota</taxon>
        <taxon>Clostridia</taxon>
        <taxon>Eubacteriales</taxon>
        <taxon>Peptococcaceae</taxon>
        <taxon>Desulforamulus</taxon>
    </lineage>
</organism>
<dbReference type="SUPFAM" id="SSF51306">
    <property type="entry name" value="LexA/Signal peptidase"/>
    <property type="match status" value="1"/>
</dbReference>
<keyword evidence="5" id="KW-1185">Reference proteome</keyword>
<accession>A0A1M6WHJ3</accession>
<dbReference type="CDD" id="cd06462">
    <property type="entry name" value="Peptidase_S24_S26"/>
    <property type="match status" value="1"/>
</dbReference>
<evidence type="ECO:0000313" key="4">
    <source>
        <dbReference type="EMBL" id="SHK93158.1"/>
    </source>
</evidence>
<keyword evidence="2" id="KW-0378">Hydrolase</keyword>
<dbReference type="Pfam" id="PF10502">
    <property type="entry name" value="Peptidase_S26"/>
    <property type="match status" value="1"/>
</dbReference>
<dbReference type="Proteomes" id="UP000183997">
    <property type="component" value="Unassembled WGS sequence"/>
</dbReference>